<evidence type="ECO:0000256" key="1">
    <source>
        <dbReference type="SAM" id="Phobius"/>
    </source>
</evidence>
<dbReference type="Proteomes" id="UP000192674">
    <property type="component" value="Unassembled WGS sequence"/>
</dbReference>
<evidence type="ECO:0000313" key="3">
    <source>
        <dbReference type="Proteomes" id="UP000192674"/>
    </source>
</evidence>
<dbReference type="AlphaFoldDB" id="A0A1W2FLL7"/>
<accession>A0A1W2FLL7</accession>
<proteinExistence type="predicted"/>
<gene>
    <name evidence="2" type="ORF">SAMN05661093_07587</name>
</gene>
<feature type="transmembrane region" description="Helical" evidence="1">
    <location>
        <begin position="30"/>
        <end position="53"/>
    </location>
</feature>
<keyword evidence="1" id="KW-0812">Transmembrane</keyword>
<keyword evidence="3" id="KW-1185">Reference proteome</keyword>
<evidence type="ECO:0000313" key="2">
    <source>
        <dbReference type="EMBL" id="SMD22770.1"/>
    </source>
</evidence>
<organism evidence="2 3">
    <name type="scientific">Kibdelosporangium aridum</name>
    <dbReference type="NCBI Taxonomy" id="2030"/>
    <lineage>
        <taxon>Bacteria</taxon>
        <taxon>Bacillati</taxon>
        <taxon>Actinomycetota</taxon>
        <taxon>Actinomycetes</taxon>
        <taxon>Pseudonocardiales</taxon>
        <taxon>Pseudonocardiaceae</taxon>
        <taxon>Kibdelosporangium</taxon>
    </lineage>
</organism>
<sequence length="66" mass="6691">MTRLTGFVFANWAACIPAIKDAVGGLADYVGLAAALLLPALLVTASALGARALTPARTVTSERGHP</sequence>
<dbReference type="OrthoDB" id="9809599at2"/>
<protein>
    <submittedName>
        <fullName evidence="2">Uncharacterized protein</fullName>
    </submittedName>
</protein>
<reference evidence="2 3" key="1">
    <citation type="submission" date="2017-04" db="EMBL/GenBank/DDBJ databases">
        <authorList>
            <person name="Afonso C.L."/>
            <person name="Miller P.J."/>
            <person name="Scott M.A."/>
            <person name="Spackman E."/>
            <person name="Goraichik I."/>
            <person name="Dimitrov K.M."/>
            <person name="Suarez D.L."/>
            <person name="Swayne D.E."/>
        </authorList>
    </citation>
    <scope>NUCLEOTIDE SEQUENCE [LARGE SCALE GENOMIC DNA]</scope>
    <source>
        <strain evidence="2 3">DSM 43828</strain>
    </source>
</reference>
<keyword evidence="1" id="KW-0472">Membrane</keyword>
<keyword evidence="1" id="KW-1133">Transmembrane helix</keyword>
<dbReference type="EMBL" id="FWXV01000008">
    <property type="protein sequence ID" value="SMD22770.1"/>
    <property type="molecule type" value="Genomic_DNA"/>
</dbReference>
<name>A0A1W2FLL7_KIBAR</name>
<dbReference type="RefSeq" id="WP_084431535.1">
    <property type="nucleotide sequence ID" value="NZ_FWXV01000008.1"/>
</dbReference>